<name>H7FQV7_FLAFP</name>
<dbReference type="AlphaFoldDB" id="H7FQV7"/>
<feature type="transmembrane region" description="Helical" evidence="1">
    <location>
        <begin position="29"/>
        <end position="52"/>
    </location>
</feature>
<dbReference type="STRING" id="1086011.HJ01_01480"/>
<protein>
    <submittedName>
        <fullName evidence="2">Uncharacterized protein</fullName>
    </submittedName>
</protein>
<dbReference type="Proteomes" id="UP000005566">
    <property type="component" value="Unassembled WGS sequence"/>
</dbReference>
<keyword evidence="3" id="KW-1185">Reference proteome</keyword>
<organism evidence="2 3">
    <name type="scientific">Flavobacterium frigoris (strain PS1)</name>
    <dbReference type="NCBI Taxonomy" id="1086011"/>
    <lineage>
        <taxon>Bacteria</taxon>
        <taxon>Pseudomonadati</taxon>
        <taxon>Bacteroidota</taxon>
        <taxon>Flavobacteriia</taxon>
        <taxon>Flavobacteriales</taxon>
        <taxon>Flavobacteriaceae</taxon>
        <taxon>Flavobacterium</taxon>
    </lineage>
</organism>
<reference evidence="2 3" key="1">
    <citation type="journal article" date="2014" name="Acta Crystallogr. D">
        <title>Structure-based characterization and antifreeze properties of a hyperactive ice-binding protein from the Antarctic bacterium Flavobacterium frigoris PS1.</title>
        <authorList>
            <person name="Do H."/>
            <person name="Kim S.J."/>
            <person name="Kim H.J."/>
            <person name="Lee J.H."/>
        </authorList>
    </citation>
    <scope>NUCLEOTIDE SEQUENCE [LARGE SCALE GENOMIC DNA]</scope>
    <source>
        <strain evidence="2 3">PS1</strain>
    </source>
</reference>
<keyword evidence="1" id="KW-1133">Transmembrane helix</keyword>
<proteinExistence type="predicted"/>
<accession>H7FQV7</accession>
<dbReference type="PATRIC" id="fig|1086011.3.peg.1450"/>
<comment type="caution">
    <text evidence="2">The sequence shown here is derived from an EMBL/GenBank/DDBJ whole genome shotgun (WGS) entry which is preliminary data.</text>
</comment>
<gene>
    <name evidence="2" type="ORF">HJ01_01480</name>
</gene>
<evidence type="ECO:0000313" key="2">
    <source>
        <dbReference type="EMBL" id="EIA09094.1"/>
    </source>
</evidence>
<sequence length="54" mass="6350">MIFRPSEESWEELDEILNNKIIVNNDIKVLLTLGFVFFSFTILLLLLVDVFFNS</sequence>
<keyword evidence="1" id="KW-0812">Transmembrane</keyword>
<dbReference type="EMBL" id="AHKF01000016">
    <property type="protein sequence ID" value="EIA09094.1"/>
    <property type="molecule type" value="Genomic_DNA"/>
</dbReference>
<keyword evidence="1" id="KW-0472">Membrane</keyword>
<evidence type="ECO:0000313" key="3">
    <source>
        <dbReference type="Proteomes" id="UP000005566"/>
    </source>
</evidence>
<evidence type="ECO:0000256" key="1">
    <source>
        <dbReference type="SAM" id="Phobius"/>
    </source>
</evidence>